<gene>
    <name evidence="3" type="ORF">H074_00312</name>
</gene>
<dbReference type="InterPro" id="IPR000868">
    <property type="entry name" value="Isochorismatase-like_dom"/>
</dbReference>
<evidence type="ECO:0000259" key="2">
    <source>
        <dbReference type="Pfam" id="PF00857"/>
    </source>
</evidence>
<evidence type="ECO:0000256" key="1">
    <source>
        <dbReference type="ARBA" id="ARBA00022801"/>
    </source>
</evidence>
<dbReference type="RefSeq" id="WP_007028013.1">
    <property type="nucleotide sequence ID" value="NZ_AOHO01000012.1"/>
</dbReference>
<dbReference type="AlphaFoldDB" id="M2ZEH1"/>
<dbReference type="SUPFAM" id="SSF52499">
    <property type="entry name" value="Isochorismatase-like hydrolases"/>
    <property type="match status" value="1"/>
</dbReference>
<dbReference type="Proteomes" id="UP000054226">
    <property type="component" value="Unassembled WGS sequence"/>
</dbReference>
<proteinExistence type="predicted"/>
<dbReference type="PANTHER" id="PTHR43540:SF3">
    <property type="entry name" value="ENTEROBACTIN SYNTHASE COMPONENT B"/>
    <property type="match status" value="1"/>
</dbReference>
<dbReference type="Pfam" id="PF00857">
    <property type="entry name" value="Isochorismatase"/>
    <property type="match status" value="1"/>
</dbReference>
<feature type="domain" description="Isochorismatase-like" evidence="2">
    <location>
        <begin position="22"/>
        <end position="194"/>
    </location>
</feature>
<evidence type="ECO:0000313" key="4">
    <source>
        <dbReference type="Proteomes" id="UP000054226"/>
    </source>
</evidence>
<organism evidence="3 4">
    <name type="scientific">Amycolatopsis decaplanina DSM 44594</name>
    <dbReference type="NCBI Taxonomy" id="1284240"/>
    <lineage>
        <taxon>Bacteria</taxon>
        <taxon>Bacillati</taxon>
        <taxon>Actinomycetota</taxon>
        <taxon>Actinomycetes</taxon>
        <taxon>Pseudonocardiales</taxon>
        <taxon>Pseudonocardiaceae</taxon>
        <taxon>Amycolatopsis</taxon>
    </lineage>
</organism>
<dbReference type="PRINTS" id="PR01398">
    <property type="entry name" value="ISCHRISMTASE"/>
</dbReference>
<dbReference type="InterPro" id="IPR016291">
    <property type="entry name" value="Isochorismatase"/>
</dbReference>
<dbReference type="InterPro" id="IPR036380">
    <property type="entry name" value="Isochorismatase-like_sf"/>
</dbReference>
<dbReference type="Gene3D" id="3.40.50.850">
    <property type="entry name" value="Isochorismatase-like"/>
    <property type="match status" value="1"/>
</dbReference>
<dbReference type="InterPro" id="IPR050272">
    <property type="entry name" value="Isochorismatase-like_hydrls"/>
</dbReference>
<dbReference type="EMBL" id="AOHO01000012">
    <property type="protein sequence ID" value="EME65692.1"/>
    <property type="molecule type" value="Genomic_DNA"/>
</dbReference>
<keyword evidence="4" id="KW-1185">Reference proteome</keyword>
<dbReference type="PANTHER" id="PTHR43540">
    <property type="entry name" value="PEROXYUREIDOACRYLATE/UREIDOACRYLATE AMIDOHYDROLASE-RELATED"/>
    <property type="match status" value="1"/>
</dbReference>
<evidence type="ECO:0000313" key="3">
    <source>
        <dbReference type="EMBL" id="EME65692.1"/>
    </source>
</evidence>
<accession>M2ZEH1</accession>
<reference evidence="3 4" key="1">
    <citation type="journal article" date="2013" name="Genome Announc.">
        <title>Draft Genome Sequence of Amycolatopsis decaplanina Strain DSM 44594T.</title>
        <authorList>
            <person name="Kaur N."/>
            <person name="Kumar S."/>
            <person name="Bala M."/>
            <person name="Raghava G.P."/>
            <person name="Mayilraj S."/>
        </authorList>
    </citation>
    <scope>NUCLEOTIDE SEQUENCE [LARGE SCALE GENOMIC DNA]</scope>
    <source>
        <strain evidence="3 4">DSM 44594</strain>
    </source>
</reference>
<protein>
    <submittedName>
        <fullName evidence="3">Isochorismatase</fullName>
    </submittedName>
</protein>
<dbReference type="PATRIC" id="fig|1284240.4.peg.59"/>
<dbReference type="GO" id="GO:0008908">
    <property type="term" value="F:isochorismatase activity"/>
    <property type="evidence" value="ECO:0007669"/>
    <property type="project" value="InterPro"/>
</dbReference>
<comment type="caution">
    <text evidence="3">The sequence shown here is derived from an EMBL/GenBank/DDBJ whole genome shotgun (WGS) entry which is preliminary data.</text>
</comment>
<name>M2ZEH1_9PSEU</name>
<sequence>MPARSDLTDDVVDWRISAARAVLLIHDMQNFFVNFFPEGESPRTHLLDNVVRLRERCAGLGIPVYYTAQPGRMSEEQRGLLKDVWGPGMTSGPDDVAIVAELSPGENDRVLTKWRYSAFHRSPLLDELTEHGRDQLIICGVYAHVGCLATAADAYANNIQPFLVSDAIADFTLDYHRLAIDYASRLCAATPDTESLLADLSPAAC</sequence>
<keyword evidence="1" id="KW-0378">Hydrolase</keyword>